<feature type="transmembrane region" description="Helical" evidence="1">
    <location>
        <begin position="37"/>
        <end position="56"/>
    </location>
</feature>
<gene>
    <name evidence="2" type="ORF">PZA18_16270</name>
</gene>
<accession>A0ABT7DZW8</accession>
<evidence type="ECO:0000313" key="2">
    <source>
        <dbReference type="EMBL" id="MDK2125611.1"/>
    </source>
</evidence>
<dbReference type="RefSeq" id="WP_284101918.1">
    <property type="nucleotide sequence ID" value="NZ_JARRAF010000021.1"/>
</dbReference>
<dbReference type="EMBL" id="JARRAF010000021">
    <property type="protein sequence ID" value="MDK2125611.1"/>
    <property type="molecule type" value="Genomic_DNA"/>
</dbReference>
<feature type="transmembrane region" description="Helical" evidence="1">
    <location>
        <begin position="87"/>
        <end position="105"/>
    </location>
</feature>
<sequence length="107" mass="11866">MTEFLTIVGMAVLTFAIRYLPYAFGGRLVFPPALQAALRYVPVAVLTAIIVPTVLLPDGSHWQLSWRNPAIIGSLASALIVWRTRHLLAAIGGGMLIYFGWRWLFLV</sequence>
<dbReference type="Proteomes" id="UP001172778">
    <property type="component" value="Unassembled WGS sequence"/>
</dbReference>
<keyword evidence="1" id="KW-0472">Membrane</keyword>
<name>A0ABT7DZW8_9NEIS</name>
<keyword evidence="1" id="KW-1133">Transmembrane helix</keyword>
<reference evidence="2" key="1">
    <citation type="submission" date="2023-03" db="EMBL/GenBank/DDBJ databases">
        <title>Chitinimonas shenzhenensis gen. nov., sp. nov., a novel member of family Burkholderiaceae isolated from activated sludge collected in Shen Zhen, China.</title>
        <authorList>
            <person name="Wang X."/>
        </authorList>
    </citation>
    <scope>NUCLEOTIDE SEQUENCE</scope>
    <source>
        <strain evidence="2">DQS-5</strain>
    </source>
</reference>
<evidence type="ECO:0000256" key="1">
    <source>
        <dbReference type="SAM" id="Phobius"/>
    </source>
</evidence>
<organism evidence="2 3">
    <name type="scientific">Parachitinimonas caeni</name>
    <dbReference type="NCBI Taxonomy" id="3031301"/>
    <lineage>
        <taxon>Bacteria</taxon>
        <taxon>Pseudomonadati</taxon>
        <taxon>Pseudomonadota</taxon>
        <taxon>Betaproteobacteria</taxon>
        <taxon>Neisseriales</taxon>
        <taxon>Chitinibacteraceae</taxon>
        <taxon>Parachitinimonas</taxon>
    </lineage>
</organism>
<comment type="caution">
    <text evidence="2">The sequence shown here is derived from an EMBL/GenBank/DDBJ whole genome shotgun (WGS) entry which is preliminary data.</text>
</comment>
<dbReference type="InterPro" id="IPR008407">
    <property type="entry name" value="Brnchd-chn_aa_trnsp_AzlD"/>
</dbReference>
<dbReference type="Pfam" id="PF05437">
    <property type="entry name" value="AzlD"/>
    <property type="match status" value="1"/>
</dbReference>
<proteinExistence type="predicted"/>
<feature type="transmembrane region" description="Helical" evidence="1">
    <location>
        <begin position="6"/>
        <end position="25"/>
    </location>
</feature>
<evidence type="ECO:0000313" key="3">
    <source>
        <dbReference type="Proteomes" id="UP001172778"/>
    </source>
</evidence>
<protein>
    <submittedName>
        <fullName evidence="2">AzlD domain-containing protein</fullName>
    </submittedName>
</protein>
<keyword evidence="1" id="KW-0812">Transmembrane</keyword>
<keyword evidence="3" id="KW-1185">Reference proteome</keyword>